<evidence type="ECO:0000256" key="6">
    <source>
        <dbReference type="ARBA" id="ARBA00023054"/>
    </source>
</evidence>
<keyword evidence="8" id="KW-0137">Centromere</keyword>
<reference evidence="10 11" key="1">
    <citation type="submission" date="2019-02" db="EMBL/GenBank/DDBJ databases">
        <title>Genome sequencing of the rare red list fungi Hericium alpestre (H. flagellum).</title>
        <authorList>
            <person name="Buettner E."/>
            <person name="Kellner H."/>
        </authorList>
    </citation>
    <scope>NUCLEOTIDE SEQUENCE [LARGE SCALE GENOMIC DNA]</scope>
    <source>
        <strain evidence="10 11">DSM 108284</strain>
    </source>
</reference>
<dbReference type="AlphaFoldDB" id="A0A4Z0A8D5"/>
<sequence>MEKKQYWFPSMDPGEIVLSLQAWGLQVNAQQLVKPTSDFVARVYTACVEQVSGINEETLEGPLEAALASLDEPNTDIYAGSLAMNLLIYHITRFANVAKIHDFSAKDIYFPERERTRSILSAFINFIKFTEQCQGFVNGLREKSAARVGEREQVSRELAEVRQRIAMIKAQRAEDEPLCEDLRAENAAITAHLIATKEIQGTLLKDIEALKAEKMAVLQRKARRPLVSLSLYPESDDGNANRKA</sequence>
<dbReference type="Gene3D" id="1.10.418.60">
    <property type="entry name" value="Ncd80 complex, Nuf2 subunit"/>
    <property type="match status" value="1"/>
</dbReference>
<comment type="similarity">
    <text evidence="2">Belongs to the NUF2 family.</text>
</comment>
<dbReference type="GO" id="GO:0051301">
    <property type="term" value="P:cell division"/>
    <property type="evidence" value="ECO:0007669"/>
    <property type="project" value="UniProtKB-KW"/>
</dbReference>
<comment type="subcellular location">
    <subcellularLocation>
        <location evidence="1">Chromosome</location>
        <location evidence="1">Centromere</location>
    </subcellularLocation>
</comment>
<comment type="caution">
    <text evidence="10">The sequence shown here is derived from an EMBL/GenBank/DDBJ whole genome shotgun (WGS) entry which is preliminary data.</text>
</comment>
<proteinExistence type="inferred from homology"/>
<evidence type="ECO:0000256" key="7">
    <source>
        <dbReference type="ARBA" id="ARBA00023306"/>
    </source>
</evidence>
<dbReference type="Pfam" id="PF03800">
    <property type="entry name" value="Nuf2"/>
    <property type="match status" value="1"/>
</dbReference>
<dbReference type="EMBL" id="SFCI01000095">
    <property type="protein sequence ID" value="TFY82587.1"/>
    <property type="molecule type" value="Genomic_DNA"/>
</dbReference>
<evidence type="ECO:0000256" key="8">
    <source>
        <dbReference type="ARBA" id="ARBA00023328"/>
    </source>
</evidence>
<accession>A0A4Z0A8D5</accession>
<dbReference type="Proteomes" id="UP000298061">
    <property type="component" value="Unassembled WGS sequence"/>
</dbReference>
<gene>
    <name evidence="10" type="ORF">EWM64_g1426</name>
</gene>
<evidence type="ECO:0000256" key="3">
    <source>
        <dbReference type="ARBA" id="ARBA00022454"/>
    </source>
</evidence>
<evidence type="ECO:0000256" key="1">
    <source>
        <dbReference type="ARBA" id="ARBA00004584"/>
    </source>
</evidence>
<keyword evidence="7" id="KW-0131">Cell cycle</keyword>
<evidence type="ECO:0000313" key="11">
    <source>
        <dbReference type="Proteomes" id="UP000298061"/>
    </source>
</evidence>
<dbReference type="InterPro" id="IPR038275">
    <property type="entry name" value="Nuf2_N_sf"/>
</dbReference>
<evidence type="ECO:0000256" key="2">
    <source>
        <dbReference type="ARBA" id="ARBA00005498"/>
    </source>
</evidence>
<evidence type="ECO:0000256" key="4">
    <source>
        <dbReference type="ARBA" id="ARBA00022618"/>
    </source>
</evidence>
<keyword evidence="4" id="KW-0132">Cell division</keyword>
<organism evidence="10 11">
    <name type="scientific">Hericium alpestre</name>
    <dbReference type="NCBI Taxonomy" id="135208"/>
    <lineage>
        <taxon>Eukaryota</taxon>
        <taxon>Fungi</taxon>
        <taxon>Dikarya</taxon>
        <taxon>Basidiomycota</taxon>
        <taxon>Agaricomycotina</taxon>
        <taxon>Agaricomycetes</taxon>
        <taxon>Russulales</taxon>
        <taxon>Hericiaceae</taxon>
        <taxon>Hericium</taxon>
    </lineage>
</organism>
<dbReference type="STRING" id="135208.A0A4Z0A8D5"/>
<evidence type="ECO:0000259" key="9">
    <source>
        <dbReference type="Pfam" id="PF03800"/>
    </source>
</evidence>
<protein>
    <recommendedName>
        <fullName evidence="9">Kinetochore protein Nuf2 N-terminal domain-containing protein</fullName>
    </recommendedName>
</protein>
<keyword evidence="3" id="KW-0158">Chromosome</keyword>
<keyword evidence="5" id="KW-0498">Mitosis</keyword>
<dbReference type="GO" id="GO:0031262">
    <property type="term" value="C:Ndc80 complex"/>
    <property type="evidence" value="ECO:0007669"/>
    <property type="project" value="InterPro"/>
</dbReference>
<evidence type="ECO:0000256" key="5">
    <source>
        <dbReference type="ARBA" id="ARBA00022776"/>
    </source>
</evidence>
<feature type="domain" description="Kinetochore protein Nuf2 N-terminal" evidence="9">
    <location>
        <begin position="5"/>
        <end position="139"/>
    </location>
</feature>
<dbReference type="OrthoDB" id="8194677at2759"/>
<dbReference type="InterPro" id="IPR005549">
    <property type="entry name" value="Kinetochore_Nuf2_N"/>
</dbReference>
<evidence type="ECO:0000313" key="10">
    <source>
        <dbReference type="EMBL" id="TFY82587.1"/>
    </source>
</evidence>
<name>A0A4Z0A8D5_9AGAM</name>
<keyword evidence="11" id="KW-1185">Reference proteome</keyword>
<keyword evidence="6" id="KW-0175">Coiled coil</keyword>